<organism evidence="1 2">
    <name type="scientific">Paenibacillus thailandensis</name>
    <dbReference type="NCBI Taxonomy" id="393250"/>
    <lineage>
        <taxon>Bacteria</taxon>
        <taxon>Bacillati</taxon>
        <taxon>Bacillota</taxon>
        <taxon>Bacilli</taxon>
        <taxon>Bacillales</taxon>
        <taxon>Paenibacillaceae</taxon>
        <taxon>Paenibacillus</taxon>
    </lineage>
</organism>
<name>A0ABW5QR13_9BACL</name>
<dbReference type="EMBL" id="JBHUMY010000001">
    <property type="protein sequence ID" value="MFD2658846.1"/>
    <property type="molecule type" value="Genomic_DNA"/>
</dbReference>
<comment type="caution">
    <text evidence="1">The sequence shown here is derived from an EMBL/GenBank/DDBJ whole genome shotgun (WGS) entry which is preliminary data.</text>
</comment>
<evidence type="ECO:0000313" key="2">
    <source>
        <dbReference type="Proteomes" id="UP001597493"/>
    </source>
</evidence>
<keyword evidence="2" id="KW-1185">Reference proteome</keyword>
<gene>
    <name evidence="1" type="ORF">ACFSW5_01040</name>
</gene>
<dbReference type="Proteomes" id="UP001597493">
    <property type="component" value="Unassembled WGS sequence"/>
</dbReference>
<sequence length="269" mass="31115">MSKRNVVLENVTVKNGVLPSADEVVVKESVIPAGLREVVEEKLEVEVLHVEHPDYDGKIFIAKLTSVWGESKPMFFPLGDLIDKKKKENVIIQLVNRTFFDPDKDFEFLYEYIKCLIRAKLYKTYDEKYQQYLSETEDLSENEDSLEYYKLLVEYIEENSTVFPKRSSGLFEKNWCHGVYLDKPEQVKKFGKNAYAVIPEHLREIFQIPYTNKYGAVLDDLVKKGLLYCGGGKKARKDIVVSLSDRVSMKAYVFTIDPSVLVEEGRRNV</sequence>
<accession>A0ABW5QR13</accession>
<proteinExistence type="predicted"/>
<evidence type="ECO:0000313" key="1">
    <source>
        <dbReference type="EMBL" id="MFD2658846.1"/>
    </source>
</evidence>
<protein>
    <submittedName>
        <fullName evidence="1">Uncharacterized protein</fullName>
    </submittedName>
</protein>
<reference evidence="2" key="1">
    <citation type="journal article" date="2019" name="Int. J. Syst. Evol. Microbiol.">
        <title>The Global Catalogue of Microorganisms (GCM) 10K type strain sequencing project: providing services to taxonomists for standard genome sequencing and annotation.</title>
        <authorList>
            <consortium name="The Broad Institute Genomics Platform"/>
            <consortium name="The Broad Institute Genome Sequencing Center for Infectious Disease"/>
            <person name="Wu L."/>
            <person name="Ma J."/>
        </authorList>
    </citation>
    <scope>NUCLEOTIDE SEQUENCE [LARGE SCALE GENOMIC DNA]</scope>
    <source>
        <strain evidence="2">TISTR 1827</strain>
    </source>
</reference>
<dbReference type="RefSeq" id="WP_379268770.1">
    <property type="nucleotide sequence ID" value="NZ_JBHUMY010000001.1"/>
</dbReference>